<reference evidence="12 13" key="1">
    <citation type="journal article" date="2020" name="ISME J.">
        <title>Uncovering the hidden diversity of litter-decomposition mechanisms in mushroom-forming fungi.</title>
        <authorList>
            <person name="Floudas D."/>
            <person name="Bentzer J."/>
            <person name="Ahren D."/>
            <person name="Johansson T."/>
            <person name="Persson P."/>
            <person name="Tunlid A."/>
        </authorList>
    </citation>
    <scope>NUCLEOTIDE SEQUENCE [LARGE SCALE GENOMIC DNA]</scope>
    <source>
        <strain evidence="12 13">CBS 406.79</strain>
    </source>
</reference>
<comment type="caution">
    <text evidence="12">The sequence shown here is derived from an EMBL/GenBank/DDBJ whole genome shotgun (WGS) entry which is preliminary data.</text>
</comment>
<dbReference type="AlphaFoldDB" id="A0A8H5HJV5"/>
<evidence type="ECO:0000256" key="8">
    <source>
        <dbReference type="ARBA" id="ARBA00040531"/>
    </source>
</evidence>
<dbReference type="InterPro" id="IPR012337">
    <property type="entry name" value="RNaseH-like_sf"/>
</dbReference>
<evidence type="ECO:0000256" key="3">
    <source>
        <dbReference type="ARBA" id="ARBA00022723"/>
    </source>
</evidence>
<dbReference type="InterPro" id="IPR036397">
    <property type="entry name" value="RNaseH_sf"/>
</dbReference>
<evidence type="ECO:0000256" key="2">
    <source>
        <dbReference type="ARBA" id="ARBA00022722"/>
    </source>
</evidence>
<dbReference type="SUPFAM" id="SSF53098">
    <property type="entry name" value="Ribonuclease H-like"/>
    <property type="match status" value="1"/>
</dbReference>
<dbReference type="CDD" id="cd06141">
    <property type="entry name" value="WRN_exo"/>
    <property type="match status" value="1"/>
</dbReference>
<feature type="region of interest" description="Disordered" evidence="10">
    <location>
        <begin position="330"/>
        <end position="510"/>
    </location>
</feature>
<evidence type="ECO:0000256" key="6">
    <source>
        <dbReference type="ARBA" id="ARBA00022842"/>
    </source>
</evidence>
<feature type="domain" description="3'-5' exonuclease" evidence="11">
    <location>
        <begin position="41"/>
        <end position="135"/>
    </location>
</feature>
<dbReference type="GO" id="GO:0046872">
    <property type="term" value="F:metal ion binding"/>
    <property type="evidence" value="ECO:0007669"/>
    <property type="project" value="UniProtKB-KW"/>
</dbReference>
<evidence type="ECO:0000256" key="9">
    <source>
        <dbReference type="ARBA" id="ARBA00042761"/>
    </source>
</evidence>
<dbReference type="Proteomes" id="UP000518752">
    <property type="component" value="Unassembled WGS sequence"/>
</dbReference>
<keyword evidence="5" id="KW-0269">Exonuclease</keyword>
<organism evidence="12 13">
    <name type="scientific">Collybiopsis confluens</name>
    <dbReference type="NCBI Taxonomy" id="2823264"/>
    <lineage>
        <taxon>Eukaryota</taxon>
        <taxon>Fungi</taxon>
        <taxon>Dikarya</taxon>
        <taxon>Basidiomycota</taxon>
        <taxon>Agaricomycotina</taxon>
        <taxon>Agaricomycetes</taxon>
        <taxon>Agaricomycetidae</taxon>
        <taxon>Agaricales</taxon>
        <taxon>Marasmiineae</taxon>
        <taxon>Omphalotaceae</taxon>
        <taxon>Collybiopsis</taxon>
    </lineage>
</organism>
<gene>
    <name evidence="12" type="ORF">D9757_006205</name>
</gene>
<dbReference type="EMBL" id="JAACJN010000041">
    <property type="protein sequence ID" value="KAF5384674.1"/>
    <property type="molecule type" value="Genomic_DNA"/>
</dbReference>
<dbReference type="GO" id="GO:0003676">
    <property type="term" value="F:nucleic acid binding"/>
    <property type="evidence" value="ECO:0007669"/>
    <property type="project" value="InterPro"/>
</dbReference>
<evidence type="ECO:0000256" key="5">
    <source>
        <dbReference type="ARBA" id="ARBA00022839"/>
    </source>
</evidence>
<dbReference type="GO" id="GO:0008408">
    <property type="term" value="F:3'-5' exonuclease activity"/>
    <property type="evidence" value="ECO:0007669"/>
    <property type="project" value="InterPro"/>
</dbReference>
<feature type="compositionally biased region" description="Polar residues" evidence="10">
    <location>
        <begin position="420"/>
        <end position="455"/>
    </location>
</feature>
<dbReference type="Pfam" id="PF01612">
    <property type="entry name" value="DNA_pol_A_exo1"/>
    <property type="match status" value="1"/>
</dbReference>
<evidence type="ECO:0000313" key="13">
    <source>
        <dbReference type="Proteomes" id="UP000518752"/>
    </source>
</evidence>
<evidence type="ECO:0000256" key="7">
    <source>
        <dbReference type="ARBA" id="ARBA00023242"/>
    </source>
</evidence>
<comment type="subcellular location">
    <subcellularLocation>
        <location evidence="1">Nucleus</location>
    </subcellularLocation>
</comment>
<dbReference type="OrthoDB" id="1920326at2759"/>
<dbReference type="GO" id="GO:0005634">
    <property type="term" value="C:nucleus"/>
    <property type="evidence" value="ECO:0007669"/>
    <property type="project" value="UniProtKB-SubCell"/>
</dbReference>
<accession>A0A8H5HJV5</accession>
<dbReference type="PANTHER" id="PTHR13620">
    <property type="entry name" value="3-5 EXONUCLEASE"/>
    <property type="match status" value="1"/>
</dbReference>
<sequence>MLRNSPNPTSSMKPHYLKDKSYASIVLRHLADILNETAYQACLANSSPPHIGFDLEWKPNYRPGELENPIAVIQIAYETASYVIHVRWMTSLPDGLAEILENPRIVKVGVGIQNDAKKLYRDLKLSLTSCVDLSLFVKCVDFGLFAERLVIYAGVPLPSPSKPDPPPLPADVVHPWDHYNSEAFLGPHYHRLFRGHYNGSIGLARLAEIFAGVTLAKGRITRSNWDVELTPQQLTYAALDAYAGFVIYDRLLQLFDLLESSTRPRRRFYAFDCIRGTLYHCCGDNERTVLGQQVQVIPTLTTVGLYAVPAFLPVEEEIFLHLQGIGTDQPRGLDPWTSSNPEYDSGPLPPKKTEEEKEKLRMERQKRKEDEKGLEETEEPDIERQQHKANANAETAGLEKRSGNTTVSRPGVARGHRHGQTSSIGSAFTSHRPSTTTTFVRRLSKPTTASSQPSNVDGVAVPVREMKPGPAATTLPNRRDRIPPPSRSTKKDTSLDLDQHTHKGRRTRRT</sequence>
<keyword evidence="2" id="KW-0540">Nuclease</keyword>
<dbReference type="Gene3D" id="3.30.420.10">
    <property type="entry name" value="Ribonuclease H-like superfamily/Ribonuclease H"/>
    <property type="match status" value="1"/>
</dbReference>
<dbReference type="InterPro" id="IPR002562">
    <property type="entry name" value="3'-5'_exonuclease_dom"/>
</dbReference>
<keyword evidence="4" id="KW-0378">Hydrolase</keyword>
<feature type="compositionally biased region" description="Basic and acidic residues" evidence="10">
    <location>
        <begin position="489"/>
        <end position="501"/>
    </location>
</feature>
<evidence type="ECO:0000259" key="11">
    <source>
        <dbReference type="Pfam" id="PF01612"/>
    </source>
</evidence>
<proteinExistence type="predicted"/>
<evidence type="ECO:0000256" key="1">
    <source>
        <dbReference type="ARBA" id="ARBA00004123"/>
    </source>
</evidence>
<dbReference type="InterPro" id="IPR051132">
    <property type="entry name" value="3-5_Exonuclease_domain"/>
</dbReference>
<name>A0A8H5HJV5_9AGAR</name>
<dbReference type="GO" id="GO:0006139">
    <property type="term" value="P:nucleobase-containing compound metabolic process"/>
    <property type="evidence" value="ECO:0007669"/>
    <property type="project" value="InterPro"/>
</dbReference>
<feature type="compositionally biased region" description="Basic and acidic residues" evidence="10">
    <location>
        <begin position="351"/>
        <end position="375"/>
    </location>
</feature>
<keyword evidence="7" id="KW-0539">Nucleus</keyword>
<protein>
    <recommendedName>
        <fullName evidence="8">3'-5' exonuclease</fullName>
    </recommendedName>
    <alternativeName>
        <fullName evidence="9">Werner Syndrome-like exonuclease</fullName>
    </alternativeName>
</protein>
<dbReference type="PANTHER" id="PTHR13620:SF109">
    <property type="entry name" value="3'-5' EXONUCLEASE"/>
    <property type="match status" value="1"/>
</dbReference>
<evidence type="ECO:0000313" key="12">
    <source>
        <dbReference type="EMBL" id="KAF5384674.1"/>
    </source>
</evidence>
<keyword evidence="6" id="KW-0460">Magnesium</keyword>
<evidence type="ECO:0000256" key="4">
    <source>
        <dbReference type="ARBA" id="ARBA00022801"/>
    </source>
</evidence>
<keyword evidence="3" id="KW-0479">Metal-binding</keyword>
<evidence type="ECO:0000256" key="10">
    <source>
        <dbReference type="SAM" id="MobiDB-lite"/>
    </source>
</evidence>
<keyword evidence="13" id="KW-1185">Reference proteome</keyword>